<dbReference type="GO" id="GO:0030247">
    <property type="term" value="F:polysaccharide binding"/>
    <property type="evidence" value="ECO:0007669"/>
    <property type="project" value="InterPro"/>
</dbReference>
<dbReference type="Gene3D" id="3.20.20.80">
    <property type="entry name" value="Glycosidases"/>
    <property type="match status" value="1"/>
</dbReference>
<dbReference type="Pfam" id="PF03173">
    <property type="entry name" value="CHB_HEX"/>
    <property type="match status" value="1"/>
</dbReference>
<dbReference type="Pfam" id="PF02838">
    <property type="entry name" value="Glyco_hydro_20b"/>
    <property type="match status" value="1"/>
</dbReference>
<dbReference type="Pfam" id="PF03174">
    <property type="entry name" value="CHB_HEX_C"/>
    <property type="match status" value="1"/>
</dbReference>
<dbReference type="InterPro" id="IPR017853">
    <property type="entry name" value="GH"/>
</dbReference>
<dbReference type="Gene3D" id="2.60.40.290">
    <property type="match status" value="1"/>
</dbReference>
<evidence type="ECO:0000256" key="2">
    <source>
        <dbReference type="ARBA" id="ARBA00006285"/>
    </source>
</evidence>
<feature type="domain" description="Chitobiase/beta-hexosaminidases N-terminal" evidence="10">
    <location>
        <begin position="34"/>
        <end position="199"/>
    </location>
</feature>
<proteinExistence type="inferred from homology"/>
<dbReference type="PRINTS" id="PR00738">
    <property type="entry name" value="GLHYDRLASE20"/>
</dbReference>
<evidence type="ECO:0000256" key="5">
    <source>
        <dbReference type="ARBA" id="ARBA00023295"/>
    </source>
</evidence>
<dbReference type="Proteomes" id="UP001058687">
    <property type="component" value="Chromosome 2"/>
</dbReference>
<dbReference type="InterPro" id="IPR014756">
    <property type="entry name" value="Ig_E-set"/>
</dbReference>
<dbReference type="GO" id="GO:0005975">
    <property type="term" value="P:carbohydrate metabolic process"/>
    <property type="evidence" value="ECO:0007669"/>
    <property type="project" value="InterPro"/>
</dbReference>
<dbReference type="SUPFAM" id="SSF49384">
    <property type="entry name" value="Carbohydrate-binding domain"/>
    <property type="match status" value="1"/>
</dbReference>
<evidence type="ECO:0000259" key="10">
    <source>
        <dbReference type="SMART" id="SM01081"/>
    </source>
</evidence>
<dbReference type="GO" id="GO:0030203">
    <property type="term" value="P:glycosaminoglycan metabolic process"/>
    <property type="evidence" value="ECO:0007669"/>
    <property type="project" value="TreeGrafter"/>
</dbReference>
<dbReference type="SMART" id="SM01081">
    <property type="entry name" value="CHB_HEX"/>
    <property type="match status" value="1"/>
</dbReference>
<dbReference type="GO" id="GO:0004563">
    <property type="term" value="F:beta-N-acetylhexosaminidase activity"/>
    <property type="evidence" value="ECO:0007669"/>
    <property type="project" value="UniProtKB-EC"/>
</dbReference>
<dbReference type="GO" id="GO:0016020">
    <property type="term" value="C:membrane"/>
    <property type="evidence" value="ECO:0007669"/>
    <property type="project" value="TreeGrafter"/>
</dbReference>
<keyword evidence="9" id="KW-0732">Signal</keyword>
<reference evidence="11" key="1">
    <citation type="submission" date="2020-03" db="EMBL/GenBank/DDBJ databases">
        <title>Five strains of Vibrio campbellii isolated from Mariana Trench.</title>
        <authorList>
            <person name="Liang J."/>
            <person name="Zhang X.-H."/>
        </authorList>
    </citation>
    <scope>NUCLEOTIDE SEQUENCE</scope>
    <source>
        <strain evidence="11">LJC014</strain>
    </source>
</reference>
<evidence type="ECO:0000256" key="6">
    <source>
        <dbReference type="ARBA" id="ARBA00030512"/>
    </source>
</evidence>
<dbReference type="PANTHER" id="PTHR22600">
    <property type="entry name" value="BETA-HEXOSAMINIDASE"/>
    <property type="match status" value="1"/>
</dbReference>
<name>A0AAE9N4K7_9VIBR</name>
<dbReference type="InterPro" id="IPR029018">
    <property type="entry name" value="Hex-like_dom2"/>
</dbReference>
<organism evidence="11 12">
    <name type="scientific">Vibrio campbellii</name>
    <dbReference type="NCBI Taxonomy" id="680"/>
    <lineage>
        <taxon>Bacteria</taxon>
        <taxon>Pseudomonadati</taxon>
        <taxon>Pseudomonadota</taxon>
        <taxon>Gammaproteobacteria</taxon>
        <taxon>Vibrionales</taxon>
        <taxon>Vibrionaceae</taxon>
        <taxon>Vibrio</taxon>
    </lineage>
</organism>
<dbReference type="RefSeq" id="WP_255941733.1">
    <property type="nucleotide sequence ID" value="NZ_CP050468.1"/>
</dbReference>
<dbReference type="SUPFAM" id="SSF81296">
    <property type="entry name" value="E set domains"/>
    <property type="match status" value="1"/>
</dbReference>
<dbReference type="InterPro" id="IPR013783">
    <property type="entry name" value="Ig-like_fold"/>
</dbReference>
<sequence length="866" mass="96069">MGMKLSLLASTIALASTSVMASDIDQKDVDYAAKNLKLTTSLVANKPKDCPPEAPWGACYRVEINLENTGSKSLNENVEIYFSSIHRTLGSKSEEFKVEHINGDLHKITTTEKFKGLKGGKTKSFQVDFMNWIVSNSDFMPNYYVASEDLEGRNILNTVPIDAVHITEEVSGFTTGIKHTPNQLKRTANDLLPAATATTRYEQYSKVKDLGADAVSAHILPTPLETSVHEGSLNIAQGINIVSDALPADQVEALNFRFETLGVNTGTGVPVNVTIKADSSKKSGAYTLDVTGSGVRIVGVDKAGAFYGVQSLAGLVTVGKDTINQVSINDEPRLDYRGMHMDVSRNFHSKELVFRFLDQMAAYKMNKFHFHLADDEGWRLEINGLPELTQVGAHRCHDVEQNKCMMPQLGSGAELPNNGSGYYTREDYKEILAYASARNIQVIPSMDMPGHSLAAVKSMEARYRKFMAEGDVVKAEMYLLSDPNDTTQYYSIQHYQDNTINPCMESSFVFMDKVIDEINKLHKEGGQPLTDYHIGADETAGAWGDSPECRKMFVVPESGVKNAKDINGYFINRISHILDAKGLTLGAWNDGLSHKALDASSLAGNPPKAWVWGTMFWGGVDQYNSFANKGYDVVVTPPDAYYFDMPYENDPEERGYYWATRFNDTKKVFSFMPENVPANVEWMTDRMGAKISATTGEKTHDFLGVQGALWSETIRTDAQVEYMVLPRMIAVAERGWHKASWEEEHKEGITYTSNVDGHEGTTHLNDNIAARDADWAHFSNILGYKEMPKLDKAGITYRLPVLGAVIKNNILDVVTEFHGVAIQYSLDGKTWHKYDDTKKPQVSTKALVRSVSTNGRTGRAVEVLAK</sequence>
<evidence type="ECO:0000313" key="11">
    <source>
        <dbReference type="EMBL" id="UTZ29367.1"/>
    </source>
</evidence>
<dbReference type="SUPFAM" id="SSF51445">
    <property type="entry name" value="(Trans)glycosidases"/>
    <property type="match status" value="1"/>
</dbReference>
<evidence type="ECO:0000256" key="9">
    <source>
        <dbReference type="SAM" id="SignalP"/>
    </source>
</evidence>
<dbReference type="CDD" id="cd06569">
    <property type="entry name" value="GH20_Sm-chitobiase-like"/>
    <property type="match status" value="1"/>
</dbReference>
<evidence type="ECO:0000313" key="12">
    <source>
        <dbReference type="Proteomes" id="UP001058687"/>
    </source>
</evidence>
<dbReference type="Pfam" id="PF00728">
    <property type="entry name" value="Glyco_hydro_20"/>
    <property type="match status" value="1"/>
</dbReference>
<accession>A0AAE9N4K7</accession>
<dbReference type="EC" id="3.2.1.52" evidence="3"/>
<evidence type="ECO:0000256" key="7">
    <source>
        <dbReference type="ARBA" id="ARBA00033000"/>
    </source>
</evidence>
<evidence type="ECO:0000256" key="4">
    <source>
        <dbReference type="ARBA" id="ARBA00022801"/>
    </source>
</evidence>
<dbReference type="AlphaFoldDB" id="A0AAE9N4K7"/>
<comment type="catalytic activity">
    <reaction evidence="1">
        <text>Hydrolysis of terminal non-reducing N-acetyl-D-hexosamine residues in N-acetyl-beta-D-hexosaminides.</text>
        <dbReference type="EC" id="3.2.1.52"/>
    </reaction>
</comment>
<dbReference type="CDD" id="cd02847">
    <property type="entry name" value="E_set_Chitobiase_C"/>
    <property type="match status" value="1"/>
</dbReference>
<dbReference type="InterPro" id="IPR015883">
    <property type="entry name" value="Glyco_hydro_20_cat"/>
</dbReference>
<feature type="active site" description="Proton donor" evidence="8">
    <location>
        <position position="538"/>
    </location>
</feature>
<dbReference type="InterPro" id="IPR015882">
    <property type="entry name" value="HEX_bac_N"/>
</dbReference>
<gene>
    <name evidence="11" type="ORF">HB761_22355</name>
</gene>
<dbReference type="InterPro" id="IPR004867">
    <property type="entry name" value="CHB_C_dom"/>
</dbReference>
<keyword evidence="4" id="KW-0378">Hydrolase</keyword>
<evidence type="ECO:0000256" key="3">
    <source>
        <dbReference type="ARBA" id="ARBA00012663"/>
    </source>
</evidence>
<dbReference type="InterPro" id="IPR008965">
    <property type="entry name" value="CBM2/CBM3_carb-bd_dom_sf"/>
</dbReference>
<comment type="similarity">
    <text evidence="2">Belongs to the glycosyl hydrolase 20 family.</text>
</comment>
<dbReference type="EMBL" id="CP050468">
    <property type="protein sequence ID" value="UTZ29367.1"/>
    <property type="molecule type" value="Genomic_DNA"/>
</dbReference>
<evidence type="ECO:0000256" key="1">
    <source>
        <dbReference type="ARBA" id="ARBA00001231"/>
    </source>
</evidence>
<dbReference type="Gene3D" id="2.60.40.10">
    <property type="entry name" value="Immunoglobulins"/>
    <property type="match status" value="1"/>
</dbReference>
<dbReference type="InterPro" id="IPR004866">
    <property type="entry name" value="CHB/HEX_N_dom"/>
</dbReference>
<evidence type="ECO:0000256" key="8">
    <source>
        <dbReference type="PIRSR" id="PIRSR625705-1"/>
    </source>
</evidence>
<feature type="chain" id="PRO_5042124447" description="beta-N-acetylhexosaminidase" evidence="9">
    <location>
        <begin position="22"/>
        <end position="866"/>
    </location>
</feature>
<dbReference type="PANTHER" id="PTHR22600:SF57">
    <property type="entry name" value="BETA-N-ACETYLHEXOSAMINIDASE"/>
    <property type="match status" value="1"/>
</dbReference>
<protein>
    <recommendedName>
        <fullName evidence="3">beta-N-acetylhexosaminidase</fullName>
        <ecNumber evidence="3">3.2.1.52</ecNumber>
    </recommendedName>
    <alternativeName>
        <fullName evidence="6">Beta-N-acetylhexosaminidase</fullName>
    </alternativeName>
    <alternativeName>
        <fullName evidence="7">N-acetyl-beta-glucosaminidase</fullName>
    </alternativeName>
</protein>
<feature type="signal peptide" evidence="9">
    <location>
        <begin position="1"/>
        <end position="21"/>
    </location>
</feature>
<keyword evidence="5" id="KW-0326">Glycosidase</keyword>
<dbReference type="InterPro" id="IPR012291">
    <property type="entry name" value="CBM2_carb-bd_dom_sf"/>
</dbReference>
<dbReference type="Gene3D" id="3.30.379.10">
    <property type="entry name" value="Chitobiase/beta-hexosaminidase domain 2-like"/>
    <property type="match status" value="1"/>
</dbReference>
<dbReference type="InterPro" id="IPR025705">
    <property type="entry name" value="Beta_hexosaminidase_sua/sub"/>
</dbReference>
<dbReference type="SUPFAM" id="SSF55545">
    <property type="entry name" value="beta-N-acetylhexosaminidase-like domain"/>
    <property type="match status" value="1"/>
</dbReference>